<feature type="non-terminal residue" evidence="2">
    <location>
        <position position="238"/>
    </location>
</feature>
<gene>
    <name evidence="2" type="ORF">EC957_011933</name>
</gene>
<name>A0A9P6JXG6_9FUNG</name>
<dbReference type="Proteomes" id="UP000723463">
    <property type="component" value="Unassembled WGS sequence"/>
</dbReference>
<dbReference type="AlphaFoldDB" id="A0A9P6JXG6"/>
<evidence type="ECO:0000256" key="1">
    <source>
        <dbReference type="SAM" id="MobiDB-lite"/>
    </source>
</evidence>
<protein>
    <submittedName>
        <fullName evidence="2">Uncharacterized protein</fullName>
    </submittedName>
</protein>
<sequence>MSPSSRSAPSSPIRLSASGPSTNPTPSYNPSRRPSETSPRQSPKTPPHQSSEPPPPPHQSSKPSAHQPSDSNPNTKGKERRPCKFYDCAKGLLEKQIASRSDDGIVLTKVDKDHIRRMHSMTPVKIVLKESGCTVIQRRNPAINMRFQCPCGSVMLSRDSARDHHPCKKLAGVTSSNDYFLIVSSDKEPVDVRGETQSDGEEAEEVEEREEHEEVEENEEEEEEGNEKLNTSGFSYGS</sequence>
<keyword evidence="3" id="KW-1185">Reference proteome</keyword>
<feature type="region of interest" description="Disordered" evidence="1">
    <location>
        <begin position="187"/>
        <end position="238"/>
    </location>
</feature>
<feature type="compositionally biased region" description="Acidic residues" evidence="1">
    <location>
        <begin position="198"/>
        <end position="225"/>
    </location>
</feature>
<dbReference type="EMBL" id="JAAAXW010000890">
    <property type="protein sequence ID" value="KAF9536232.1"/>
    <property type="molecule type" value="Genomic_DNA"/>
</dbReference>
<feature type="compositionally biased region" description="Low complexity" evidence="1">
    <location>
        <begin position="1"/>
        <end position="31"/>
    </location>
</feature>
<evidence type="ECO:0000313" key="3">
    <source>
        <dbReference type="Proteomes" id="UP000723463"/>
    </source>
</evidence>
<proteinExistence type="predicted"/>
<feature type="region of interest" description="Disordered" evidence="1">
    <location>
        <begin position="1"/>
        <end position="82"/>
    </location>
</feature>
<reference evidence="2" key="1">
    <citation type="journal article" date="2020" name="Fungal Divers.">
        <title>Resolving the Mortierellaceae phylogeny through synthesis of multi-gene phylogenetics and phylogenomics.</title>
        <authorList>
            <person name="Vandepol N."/>
            <person name="Liber J."/>
            <person name="Desiro A."/>
            <person name="Na H."/>
            <person name="Kennedy M."/>
            <person name="Barry K."/>
            <person name="Grigoriev I.V."/>
            <person name="Miller A.N."/>
            <person name="O'Donnell K."/>
            <person name="Stajich J.E."/>
            <person name="Bonito G."/>
        </authorList>
    </citation>
    <scope>NUCLEOTIDE SEQUENCE</scope>
    <source>
        <strain evidence="2">NRRL 2591</strain>
    </source>
</reference>
<feature type="compositionally biased region" description="Basic and acidic residues" evidence="1">
    <location>
        <begin position="187"/>
        <end position="196"/>
    </location>
</feature>
<accession>A0A9P6JXG6</accession>
<feature type="compositionally biased region" description="Polar residues" evidence="1">
    <location>
        <begin position="228"/>
        <end position="238"/>
    </location>
</feature>
<organism evidence="2 3">
    <name type="scientific">Mortierella hygrophila</name>
    <dbReference type="NCBI Taxonomy" id="979708"/>
    <lineage>
        <taxon>Eukaryota</taxon>
        <taxon>Fungi</taxon>
        <taxon>Fungi incertae sedis</taxon>
        <taxon>Mucoromycota</taxon>
        <taxon>Mortierellomycotina</taxon>
        <taxon>Mortierellomycetes</taxon>
        <taxon>Mortierellales</taxon>
        <taxon>Mortierellaceae</taxon>
        <taxon>Mortierella</taxon>
    </lineage>
</organism>
<comment type="caution">
    <text evidence="2">The sequence shown here is derived from an EMBL/GenBank/DDBJ whole genome shotgun (WGS) entry which is preliminary data.</text>
</comment>
<feature type="compositionally biased region" description="Low complexity" evidence="1">
    <location>
        <begin position="59"/>
        <end position="69"/>
    </location>
</feature>
<evidence type="ECO:0000313" key="2">
    <source>
        <dbReference type="EMBL" id="KAF9536232.1"/>
    </source>
</evidence>